<evidence type="ECO:0000256" key="1">
    <source>
        <dbReference type="SAM" id="Coils"/>
    </source>
</evidence>
<dbReference type="EMBL" id="CAKOGL010000023">
    <property type="protein sequence ID" value="CAH2100769.1"/>
    <property type="molecule type" value="Genomic_DNA"/>
</dbReference>
<accession>A0AAU9UQ25</accession>
<keyword evidence="3" id="KW-1185">Reference proteome</keyword>
<dbReference type="Proteomes" id="UP001153954">
    <property type="component" value="Unassembled WGS sequence"/>
</dbReference>
<feature type="coiled-coil region" evidence="1">
    <location>
        <begin position="61"/>
        <end position="95"/>
    </location>
</feature>
<comment type="caution">
    <text evidence="2">The sequence shown here is derived from an EMBL/GenBank/DDBJ whole genome shotgun (WGS) entry which is preliminary data.</text>
</comment>
<evidence type="ECO:0000313" key="2">
    <source>
        <dbReference type="EMBL" id="CAH2100769.1"/>
    </source>
</evidence>
<proteinExistence type="predicted"/>
<keyword evidence="1" id="KW-0175">Coiled coil</keyword>
<dbReference type="AlphaFoldDB" id="A0AAU9UQ25"/>
<reference evidence="2" key="1">
    <citation type="submission" date="2022-03" db="EMBL/GenBank/DDBJ databases">
        <authorList>
            <person name="Tunstrom K."/>
        </authorList>
    </citation>
    <scope>NUCLEOTIDE SEQUENCE</scope>
</reference>
<evidence type="ECO:0000313" key="3">
    <source>
        <dbReference type="Proteomes" id="UP001153954"/>
    </source>
</evidence>
<organism evidence="2 3">
    <name type="scientific">Euphydryas editha</name>
    <name type="common">Edith's checkerspot</name>
    <dbReference type="NCBI Taxonomy" id="104508"/>
    <lineage>
        <taxon>Eukaryota</taxon>
        <taxon>Metazoa</taxon>
        <taxon>Ecdysozoa</taxon>
        <taxon>Arthropoda</taxon>
        <taxon>Hexapoda</taxon>
        <taxon>Insecta</taxon>
        <taxon>Pterygota</taxon>
        <taxon>Neoptera</taxon>
        <taxon>Endopterygota</taxon>
        <taxon>Lepidoptera</taxon>
        <taxon>Glossata</taxon>
        <taxon>Ditrysia</taxon>
        <taxon>Papilionoidea</taxon>
        <taxon>Nymphalidae</taxon>
        <taxon>Nymphalinae</taxon>
        <taxon>Euphydryas</taxon>
    </lineage>
</organism>
<name>A0AAU9UQ25_EUPED</name>
<gene>
    <name evidence="2" type="ORF">EEDITHA_LOCUS15594</name>
</gene>
<sequence>MFITTKKTESYPYNTANQNPTFTPWTQHDGKISDPLVIIREMFSSFSNEQESRFKNLQASIEVMSNKYDEFLSKIANLDKERQSDKLIIQKLEDKLPLNKQENKLLFPLDRESV</sequence>
<protein>
    <submittedName>
        <fullName evidence="2">Uncharacterized protein</fullName>
    </submittedName>
</protein>